<keyword evidence="11" id="KW-1185">Reference proteome</keyword>
<organism evidence="11">
    <name type="scientific">Arabidopsis lyrata subsp. lyrata</name>
    <name type="common">Lyre-leaved rock-cress</name>
    <dbReference type="NCBI Taxonomy" id="81972"/>
    <lineage>
        <taxon>Eukaryota</taxon>
        <taxon>Viridiplantae</taxon>
        <taxon>Streptophyta</taxon>
        <taxon>Embryophyta</taxon>
        <taxon>Tracheophyta</taxon>
        <taxon>Spermatophyta</taxon>
        <taxon>Magnoliopsida</taxon>
        <taxon>eudicotyledons</taxon>
        <taxon>Gunneridae</taxon>
        <taxon>Pentapetalae</taxon>
        <taxon>rosids</taxon>
        <taxon>malvids</taxon>
        <taxon>Brassicales</taxon>
        <taxon>Brassicaceae</taxon>
        <taxon>Camelineae</taxon>
        <taxon>Arabidopsis</taxon>
    </lineage>
</organism>
<sequence length="59" mass="6674">MAGGGTTLEYTPTWVVALVCSVIVSISFGVERLLHRAGKHFRKNDQKQLFRGITKDQRR</sequence>
<reference evidence="11" key="1">
    <citation type="journal article" date="2011" name="Nat. Genet.">
        <title>The Arabidopsis lyrata genome sequence and the basis of rapid genome size change.</title>
        <authorList>
            <person name="Hu T.T."/>
            <person name="Pattyn P."/>
            <person name="Bakker E.G."/>
            <person name="Cao J."/>
            <person name="Cheng J.-F."/>
            <person name="Clark R.M."/>
            <person name="Fahlgren N."/>
            <person name="Fawcett J.A."/>
            <person name="Grimwood J."/>
            <person name="Gundlach H."/>
            <person name="Haberer G."/>
            <person name="Hollister J.D."/>
            <person name="Ossowski S."/>
            <person name="Ottilar R.P."/>
            <person name="Salamov A.A."/>
            <person name="Schneeberger K."/>
            <person name="Spannagl M."/>
            <person name="Wang X."/>
            <person name="Yang L."/>
            <person name="Nasrallah M.E."/>
            <person name="Bergelson J."/>
            <person name="Carrington J.C."/>
            <person name="Gaut B.S."/>
            <person name="Schmutz J."/>
            <person name="Mayer K.F.X."/>
            <person name="Van de Peer Y."/>
            <person name="Grigoriev I.V."/>
            <person name="Nordborg M."/>
            <person name="Weigel D."/>
            <person name="Guo Y.-L."/>
        </authorList>
    </citation>
    <scope>NUCLEOTIDE SEQUENCE [LARGE SCALE GENOMIC DNA]</scope>
    <source>
        <strain evidence="11">cv. MN47</strain>
    </source>
</reference>
<dbReference type="GO" id="GO:0006952">
    <property type="term" value="P:defense response"/>
    <property type="evidence" value="ECO:0007669"/>
    <property type="project" value="UniProtKB-KW"/>
</dbReference>
<dbReference type="InterPro" id="IPR004326">
    <property type="entry name" value="Mlo"/>
</dbReference>
<dbReference type="PANTHER" id="PTHR31942:SF74">
    <property type="entry name" value="MLO-LIKE PROTEIN 15"/>
    <property type="match status" value="1"/>
</dbReference>
<dbReference type="EMBL" id="GL349218">
    <property type="protein sequence ID" value="EFH38534.1"/>
    <property type="molecule type" value="Genomic_DNA"/>
</dbReference>
<keyword evidence="3 9" id="KW-0812">Transmembrane</keyword>
<evidence type="ECO:0000256" key="5">
    <source>
        <dbReference type="ARBA" id="ARBA00022860"/>
    </source>
</evidence>
<evidence type="ECO:0000256" key="8">
    <source>
        <dbReference type="ARBA" id="ARBA00023265"/>
    </source>
</evidence>
<keyword evidence="8" id="KW-0568">Pathogenesis-related protein</keyword>
<dbReference type="GO" id="GO:0005516">
    <property type="term" value="F:calmodulin binding"/>
    <property type="evidence" value="ECO:0007669"/>
    <property type="project" value="UniProtKB-KW"/>
</dbReference>
<dbReference type="PANTHER" id="PTHR31942">
    <property type="entry name" value="MLO-LIKE PROTEIN 1"/>
    <property type="match status" value="1"/>
</dbReference>
<evidence type="ECO:0000256" key="9">
    <source>
        <dbReference type="SAM" id="Phobius"/>
    </source>
</evidence>
<evidence type="ECO:0000313" key="11">
    <source>
        <dbReference type="Proteomes" id="UP000008694"/>
    </source>
</evidence>
<evidence type="ECO:0000256" key="4">
    <source>
        <dbReference type="ARBA" id="ARBA00022821"/>
    </source>
</evidence>
<dbReference type="GO" id="GO:0016020">
    <property type="term" value="C:membrane"/>
    <property type="evidence" value="ECO:0007669"/>
    <property type="project" value="UniProtKB-SubCell"/>
</dbReference>
<dbReference type="Gramene" id="scaffold_78800001.1">
    <property type="protein sequence ID" value="scaffold_78800001.1"/>
    <property type="gene ID" value="scaffold_78800001.1"/>
</dbReference>
<name>D7MY48_ARALL</name>
<evidence type="ECO:0000256" key="2">
    <source>
        <dbReference type="ARBA" id="ARBA00006574"/>
    </source>
</evidence>
<dbReference type="STRING" id="81972.D7MY48"/>
<feature type="transmembrane region" description="Helical" evidence="9">
    <location>
        <begin position="12"/>
        <end position="34"/>
    </location>
</feature>
<keyword evidence="6 9" id="KW-1133">Transmembrane helix</keyword>
<dbReference type="HOGENOM" id="CLU_2963990_0_0_1"/>
<dbReference type="Pfam" id="PF03094">
    <property type="entry name" value="Mlo"/>
    <property type="match status" value="1"/>
</dbReference>
<keyword evidence="5" id="KW-0112">Calmodulin-binding</keyword>
<gene>
    <name evidence="10" type="ORF">ARALYDRAFT_920972</name>
</gene>
<keyword evidence="7 9" id="KW-0472">Membrane</keyword>
<evidence type="ECO:0000256" key="6">
    <source>
        <dbReference type="ARBA" id="ARBA00022989"/>
    </source>
</evidence>
<protein>
    <submittedName>
        <fullName evidence="10">Uncharacterized protein</fullName>
    </submittedName>
</protein>
<evidence type="ECO:0000256" key="1">
    <source>
        <dbReference type="ARBA" id="ARBA00004141"/>
    </source>
</evidence>
<dbReference type="AlphaFoldDB" id="D7MY48"/>
<comment type="subcellular location">
    <subcellularLocation>
        <location evidence="1">Membrane</location>
        <topology evidence="1">Multi-pass membrane protein</topology>
    </subcellularLocation>
</comment>
<keyword evidence="4" id="KW-0611">Plant defense</keyword>
<accession>D7MY48</accession>
<proteinExistence type="inferred from homology"/>
<comment type="similarity">
    <text evidence="2">Belongs to the MLO family.</text>
</comment>
<evidence type="ECO:0000256" key="3">
    <source>
        <dbReference type="ARBA" id="ARBA00022692"/>
    </source>
</evidence>
<evidence type="ECO:0000313" key="10">
    <source>
        <dbReference type="EMBL" id="EFH38534.1"/>
    </source>
</evidence>
<evidence type="ECO:0000256" key="7">
    <source>
        <dbReference type="ARBA" id="ARBA00023136"/>
    </source>
</evidence>
<dbReference type="Proteomes" id="UP000008694">
    <property type="component" value="Unassembled WGS sequence"/>
</dbReference>